<dbReference type="SUPFAM" id="SSF48403">
    <property type="entry name" value="Ankyrin repeat"/>
    <property type="match status" value="1"/>
</dbReference>
<dbReference type="InterPro" id="IPR002110">
    <property type="entry name" value="Ankyrin_rpt"/>
</dbReference>
<evidence type="ECO:0000313" key="2">
    <source>
        <dbReference type="Proteomes" id="UP000001542"/>
    </source>
</evidence>
<reference evidence="1" key="2">
    <citation type="journal article" date="2007" name="Science">
        <title>Draft genome sequence of the sexually transmitted pathogen Trichomonas vaginalis.</title>
        <authorList>
            <person name="Carlton J.M."/>
            <person name="Hirt R.P."/>
            <person name="Silva J.C."/>
            <person name="Delcher A.L."/>
            <person name="Schatz M."/>
            <person name="Zhao Q."/>
            <person name="Wortman J.R."/>
            <person name="Bidwell S.L."/>
            <person name="Alsmark U.C.M."/>
            <person name="Besteiro S."/>
            <person name="Sicheritz-Ponten T."/>
            <person name="Noel C.J."/>
            <person name="Dacks J.B."/>
            <person name="Foster P.G."/>
            <person name="Simillion C."/>
            <person name="Van de Peer Y."/>
            <person name="Miranda-Saavedra D."/>
            <person name="Barton G.J."/>
            <person name="Westrop G.D."/>
            <person name="Mueller S."/>
            <person name="Dessi D."/>
            <person name="Fiori P.L."/>
            <person name="Ren Q."/>
            <person name="Paulsen I."/>
            <person name="Zhang H."/>
            <person name="Bastida-Corcuera F.D."/>
            <person name="Simoes-Barbosa A."/>
            <person name="Brown M.T."/>
            <person name="Hayes R.D."/>
            <person name="Mukherjee M."/>
            <person name="Okumura C.Y."/>
            <person name="Schneider R."/>
            <person name="Smith A.J."/>
            <person name="Vanacova S."/>
            <person name="Villalvazo M."/>
            <person name="Haas B.J."/>
            <person name="Pertea M."/>
            <person name="Feldblyum T.V."/>
            <person name="Utterback T.R."/>
            <person name="Shu C.L."/>
            <person name="Osoegawa K."/>
            <person name="de Jong P.J."/>
            <person name="Hrdy I."/>
            <person name="Horvathova L."/>
            <person name="Zubacova Z."/>
            <person name="Dolezal P."/>
            <person name="Malik S.B."/>
            <person name="Logsdon J.M. Jr."/>
            <person name="Henze K."/>
            <person name="Gupta A."/>
            <person name="Wang C.C."/>
            <person name="Dunne R.L."/>
            <person name="Upcroft J.A."/>
            <person name="Upcroft P."/>
            <person name="White O."/>
            <person name="Salzberg S.L."/>
            <person name="Tang P."/>
            <person name="Chiu C.-H."/>
            <person name="Lee Y.-S."/>
            <person name="Embley T.M."/>
            <person name="Coombs G.H."/>
            <person name="Mottram J.C."/>
            <person name="Tachezy J."/>
            <person name="Fraser-Liggett C.M."/>
            <person name="Johnson P.J."/>
        </authorList>
    </citation>
    <scope>NUCLEOTIDE SEQUENCE [LARGE SCALE GENOMIC DNA]</scope>
    <source>
        <strain evidence="1">G3</strain>
    </source>
</reference>
<dbReference type="AlphaFoldDB" id="A2EDE5"/>
<dbReference type="PANTHER" id="PTHR24159">
    <property type="match status" value="1"/>
</dbReference>
<dbReference type="InParanoid" id="A2EDE5"/>
<accession>A2EDE5</accession>
<dbReference type="PANTHER" id="PTHR24159:SF5">
    <property type="entry name" value="ANK_REP_REGION DOMAIN-CONTAINING PROTEIN"/>
    <property type="match status" value="1"/>
</dbReference>
<dbReference type="KEGG" id="tva:4767226"/>
<dbReference type="SMART" id="SM00248">
    <property type="entry name" value="ANK"/>
    <property type="match status" value="5"/>
</dbReference>
<dbReference type="Gene3D" id="1.25.40.20">
    <property type="entry name" value="Ankyrin repeat-containing domain"/>
    <property type="match status" value="2"/>
</dbReference>
<dbReference type="InterPro" id="IPR036770">
    <property type="entry name" value="Ankyrin_rpt-contain_sf"/>
</dbReference>
<protein>
    <recommendedName>
        <fullName evidence="3">DUF3447 domain-containing protein</fullName>
    </recommendedName>
</protein>
<evidence type="ECO:0000313" key="1">
    <source>
        <dbReference type="EMBL" id="EAY09309.1"/>
    </source>
</evidence>
<dbReference type="VEuPathDB" id="TrichDB:TVAG_394810"/>
<gene>
    <name evidence="1" type="ORF">TVAG_394810</name>
</gene>
<dbReference type="VEuPathDB" id="TrichDB:TVAGG3_0725430"/>
<dbReference type="Proteomes" id="UP000001542">
    <property type="component" value="Unassembled WGS sequence"/>
</dbReference>
<evidence type="ECO:0008006" key="3">
    <source>
        <dbReference type="Google" id="ProtNLM"/>
    </source>
</evidence>
<dbReference type="SMR" id="A2EDE5"/>
<sequence>MDRFFNSKDKLKLISDVVVRGKAKFRADLEYEIIKMTRESSIEEIVKKVNEHHKTFPCDTDPILRFIFKLAMNRPLMSSVYGVLFNLIKTTTNVYSISLPFPDRIFNVGKEIQENKSIKNYVKQDMLNELIEYAADSYANLEPLFKTAVKYGAVNCFKFLLNNEVNISFLEAKYALFGGNYEIIRYFDEKGIDFSSLLMVAAEYYRDDIVDWILERYNINFRHFYIHYGNTTMKSFFFLRKKNVVFFYPSLSSLYQTTDILFRDILKAFLINTVEESFQNSSAGLNYEVMIQMEDTLDVDFCTENVVMEASLVGASKVIDHLLDKARGRRNLANISLKNGTKIKNVEITKSSIKHGANVNDEEYLGSINYFSPKILDLLLENGLDKDKMFDMAVQNYRNDMAVYLSKKGVDLEEGTVFQSLLHRNIEKEHILEAIKLSRNCGKKCLQIAVSFGDQEIINEVLKRNGEKLPDSDVLPNQELKNESKENVIEMIDPFISVDNAKHLILRGGKLKSTKPLLTLFDAKNMRVLDLFINLAENVAPALYKAHKEREDIVEKFILNNGVDEKNALRSAIKMQNINVALYLLLNGKFDDLSQELQIAQSLNNREMYELVLLFVK</sequence>
<name>A2EDE5_TRIV3</name>
<keyword evidence="2" id="KW-1185">Reference proteome</keyword>
<reference evidence="1" key="1">
    <citation type="submission" date="2006-10" db="EMBL/GenBank/DDBJ databases">
        <authorList>
            <person name="Amadeo P."/>
            <person name="Zhao Q."/>
            <person name="Wortman J."/>
            <person name="Fraser-Liggett C."/>
            <person name="Carlton J."/>
        </authorList>
    </citation>
    <scope>NUCLEOTIDE SEQUENCE</scope>
    <source>
        <strain evidence="1">G3</strain>
    </source>
</reference>
<proteinExistence type="predicted"/>
<dbReference type="EMBL" id="DS113360">
    <property type="protein sequence ID" value="EAY09309.1"/>
    <property type="molecule type" value="Genomic_DNA"/>
</dbReference>
<organism evidence="1 2">
    <name type="scientific">Trichomonas vaginalis (strain ATCC PRA-98 / G3)</name>
    <dbReference type="NCBI Taxonomy" id="412133"/>
    <lineage>
        <taxon>Eukaryota</taxon>
        <taxon>Metamonada</taxon>
        <taxon>Parabasalia</taxon>
        <taxon>Trichomonadida</taxon>
        <taxon>Trichomonadidae</taxon>
        <taxon>Trichomonas</taxon>
    </lineage>
</organism>
<dbReference type="RefSeq" id="XP_001321532.1">
    <property type="nucleotide sequence ID" value="XM_001321497.1"/>
</dbReference>